<organism evidence="1 2">
    <name type="scientific">Ancylostoma ceylanicum</name>
    <dbReference type="NCBI Taxonomy" id="53326"/>
    <lineage>
        <taxon>Eukaryota</taxon>
        <taxon>Metazoa</taxon>
        <taxon>Ecdysozoa</taxon>
        <taxon>Nematoda</taxon>
        <taxon>Chromadorea</taxon>
        <taxon>Rhabditida</taxon>
        <taxon>Rhabditina</taxon>
        <taxon>Rhabditomorpha</taxon>
        <taxon>Strongyloidea</taxon>
        <taxon>Ancylostomatidae</taxon>
        <taxon>Ancylostomatinae</taxon>
        <taxon>Ancylostoma</taxon>
    </lineage>
</organism>
<reference evidence="2" key="1">
    <citation type="journal article" date="2015" name="Nat. Genet.">
        <title>The genome and transcriptome of the zoonotic hookworm Ancylostoma ceylanicum identify infection-specific gene families.</title>
        <authorList>
            <person name="Schwarz E.M."/>
            <person name="Hu Y."/>
            <person name="Antoshechkin I."/>
            <person name="Miller M.M."/>
            <person name="Sternberg P.W."/>
            <person name="Aroian R.V."/>
        </authorList>
    </citation>
    <scope>NUCLEOTIDE SEQUENCE</scope>
    <source>
        <strain evidence="2">HY135</strain>
    </source>
</reference>
<protein>
    <submittedName>
        <fullName evidence="1">Uncharacterized protein</fullName>
    </submittedName>
</protein>
<name>A0A016UJV0_9BILA</name>
<comment type="caution">
    <text evidence="1">The sequence shown here is derived from an EMBL/GenBank/DDBJ whole genome shotgun (WGS) entry which is preliminary data.</text>
</comment>
<dbReference type="EMBL" id="JARK01001373">
    <property type="protein sequence ID" value="EYC15186.1"/>
    <property type="molecule type" value="Genomic_DNA"/>
</dbReference>
<keyword evidence="2" id="KW-1185">Reference proteome</keyword>
<sequence length="133" mass="15143">MRGVGCRVLFPLKQVKFWLSIFITLKQGQGTSTTVVLSKRRALIKLVPCFYTHTLLRNTSVIGGVARIATLPAGQELQQMATTENRRTSDVKKGEKQWQLRTYRILLPDQVDKKWTAMVTATPIVCDNRYSME</sequence>
<gene>
    <name evidence="1" type="primary">Acey_s0037.g3369</name>
    <name evidence="1" type="ORF">Y032_0037g3369</name>
</gene>
<evidence type="ECO:0000313" key="1">
    <source>
        <dbReference type="EMBL" id="EYC15186.1"/>
    </source>
</evidence>
<dbReference type="AlphaFoldDB" id="A0A016UJV0"/>
<proteinExistence type="predicted"/>
<accession>A0A016UJV0</accession>
<evidence type="ECO:0000313" key="2">
    <source>
        <dbReference type="Proteomes" id="UP000024635"/>
    </source>
</evidence>
<dbReference type="Proteomes" id="UP000024635">
    <property type="component" value="Unassembled WGS sequence"/>
</dbReference>